<feature type="compositionally biased region" description="Polar residues" evidence="1">
    <location>
        <begin position="329"/>
        <end position="339"/>
    </location>
</feature>
<protein>
    <submittedName>
        <fullName evidence="2">Uncharacterized protein</fullName>
    </submittedName>
</protein>
<feature type="region of interest" description="Disordered" evidence="1">
    <location>
        <begin position="289"/>
        <end position="346"/>
    </location>
</feature>
<feature type="compositionally biased region" description="Basic residues" evidence="1">
    <location>
        <begin position="73"/>
        <end position="84"/>
    </location>
</feature>
<sequence length="346" mass="37568">MPAARHEQGGDVPVLSYELRANWHASISDLVDFSSSVQGAPRAKPRFLQGVLQHARSEEAAREARPSDPGVPRGRRRQRIRRGARTGDGDDGRRHGNGQHGQHGVIGPAGGAGLQQAVHCPGGQQPHDDQQAVYDERLREMGTRWAEEAVPAPTQSVANGMFQGVAWSQQPAGQQLLNHQERAGHLPAGQQQLRHQELEVRFPADQQPRYLEQAVAVPLPAGQQLRYQQEQDLPGMLQLRYQQQPLHLPAEQQLLYYQEQLMANGGFQGAPLALAAGLTSGNTMIGSWPLSQGGIGRGQEQQAGPPRQQWPGAGADPSPSCTLPGGEQLGNQNLHSSNAGIHERPR</sequence>
<reference evidence="2" key="1">
    <citation type="journal article" date="2012" name="Nat. Biotechnol.">
        <title>Reference genome sequence of the model plant Setaria.</title>
        <authorList>
            <person name="Bennetzen J.L."/>
            <person name="Schmutz J."/>
            <person name="Wang H."/>
            <person name="Percifield R."/>
            <person name="Hawkins J."/>
            <person name="Pontaroli A.C."/>
            <person name="Estep M."/>
            <person name="Feng L."/>
            <person name="Vaughn J.N."/>
            <person name="Grimwood J."/>
            <person name="Jenkins J."/>
            <person name="Barry K."/>
            <person name="Lindquist E."/>
            <person name="Hellsten U."/>
            <person name="Deshpande S."/>
            <person name="Wang X."/>
            <person name="Wu X."/>
            <person name="Mitros T."/>
            <person name="Triplett J."/>
            <person name="Yang X."/>
            <person name="Ye C.Y."/>
            <person name="Mauro-Herrera M."/>
            <person name="Wang L."/>
            <person name="Li P."/>
            <person name="Sharma M."/>
            <person name="Sharma R."/>
            <person name="Ronald P.C."/>
            <person name="Panaud O."/>
            <person name="Kellogg E.A."/>
            <person name="Brutnell T.P."/>
            <person name="Doust A.N."/>
            <person name="Tuskan G.A."/>
            <person name="Rokhsar D."/>
            <person name="Devos K.M."/>
        </authorList>
    </citation>
    <scope>NUCLEOTIDE SEQUENCE [LARGE SCALE GENOMIC DNA]</scope>
    <source>
        <strain evidence="2">Yugu1</strain>
    </source>
</reference>
<name>A0A368RXL9_SETIT</name>
<feature type="compositionally biased region" description="Basic and acidic residues" evidence="1">
    <location>
        <begin position="55"/>
        <end position="66"/>
    </location>
</feature>
<evidence type="ECO:0000256" key="1">
    <source>
        <dbReference type="SAM" id="MobiDB-lite"/>
    </source>
</evidence>
<dbReference type="OrthoDB" id="718872at2759"/>
<accession>A0A368RXL9</accession>
<evidence type="ECO:0000313" key="2">
    <source>
        <dbReference type="EMBL" id="RCV34844.1"/>
    </source>
</evidence>
<feature type="region of interest" description="Disordered" evidence="1">
    <location>
        <begin position="54"/>
        <end position="128"/>
    </location>
</feature>
<dbReference type="EMBL" id="CM003534">
    <property type="protein sequence ID" value="RCV34844.1"/>
    <property type="molecule type" value="Genomic_DNA"/>
</dbReference>
<feature type="compositionally biased region" description="Basic and acidic residues" evidence="1">
    <location>
        <begin position="85"/>
        <end position="94"/>
    </location>
</feature>
<reference evidence="2" key="2">
    <citation type="submission" date="2015-07" db="EMBL/GenBank/DDBJ databases">
        <authorList>
            <person name="Noorani M."/>
        </authorList>
    </citation>
    <scope>NUCLEOTIDE SEQUENCE</scope>
    <source>
        <strain evidence="2">Yugu1</strain>
    </source>
</reference>
<dbReference type="AlphaFoldDB" id="A0A368RXL9"/>
<gene>
    <name evidence="2" type="ORF">SETIT_7G190400v2</name>
</gene>
<proteinExistence type="predicted"/>
<organism evidence="2">
    <name type="scientific">Setaria italica</name>
    <name type="common">Foxtail millet</name>
    <name type="synonym">Panicum italicum</name>
    <dbReference type="NCBI Taxonomy" id="4555"/>
    <lineage>
        <taxon>Eukaryota</taxon>
        <taxon>Viridiplantae</taxon>
        <taxon>Streptophyta</taxon>
        <taxon>Embryophyta</taxon>
        <taxon>Tracheophyta</taxon>
        <taxon>Spermatophyta</taxon>
        <taxon>Magnoliopsida</taxon>
        <taxon>Liliopsida</taxon>
        <taxon>Poales</taxon>
        <taxon>Poaceae</taxon>
        <taxon>PACMAD clade</taxon>
        <taxon>Panicoideae</taxon>
        <taxon>Panicodae</taxon>
        <taxon>Paniceae</taxon>
        <taxon>Cenchrinae</taxon>
        <taxon>Setaria</taxon>
    </lineage>
</organism>